<dbReference type="GeneID" id="78372450"/>
<comment type="cofactor">
    <cofactor evidence="1">
        <name>FMN</name>
        <dbReference type="ChEBI" id="CHEBI:58210"/>
    </cofactor>
</comment>
<evidence type="ECO:0000256" key="2">
    <source>
        <dbReference type="ARBA" id="ARBA00022630"/>
    </source>
</evidence>
<reference evidence="9 10" key="1">
    <citation type="submission" date="2015-01" db="EMBL/GenBank/DDBJ databases">
        <title>Draft genome of the acidophilic iron oxidizer Ferrimicrobium acidiphilum strain T23.</title>
        <authorList>
            <person name="Poehlein A."/>
            <person name="Eisen S."/>
            <person name="Schloemann M."/>
            <person name="Johnson B.D."/>
            <person name="Daniel R."/>
            <person name="Muehling M."/>
        </authorList>
    </citation>
    <scope>NUCLEOTIDE SEQUENCE [LARGE SCALE GENOMIC DNA]</scope>
    <source>
        <strain evidence="9 10">T23</strain>
    </source>
</reference>
<dbReference type="PROSITE" id="PS51349">
    <property type="entry name" value="FMN_HYDROXY_ACID_DH_2"/>
    <property type="match status" value="1"/>
</dbReference>
<gene>
    <name evidence="9" type="primary">mdlB1</name>
    <name evidence="9" type="ORF">FEAC_12220</name>
</gene>
<evidence type="ECO:0000256" key="3">
    <source>
        <dbReference type="ARBA" id="ARBA00022643"/>
    </source>
</evidence>
<feature type="binding site" evidence="7">
    <location>
        <position position="286"/>
    </location>
    <ligand>
        <name>glyoxylate</name>
        <dbReference type="ChEBI" id="CHEBI:36655"/>
    </ligand>
</feature>
<dbReference type="SUPFAM" id="SSF51395">
    <property type="entry name" value="FMN-linked oxidoreductases"/>
    <property type="match status" value="1"/>
</dbReference>
<feature type="active site" description="Proton acceptor" evidence="6">
    <location>
        <position position="283"/>
    </location>
</feature>
<evidence type="ECO:0000256" key="5">
    <source>
        <dbReference type="ARBA" id="ARBA00024042"/>
    </source>
</evidence>
<feature type="binding site" evidence="7">
    <location>
        <position position="283"/>
    </location>
    <ligand>
        <name>glyoxylate</name>
        <dbReference type="ChEBI" id="CHEBI:36655"/>
    </ligand>
</feature>
<dbReference type="InterPro" id="IPR000262">
    <property type="entry name" value="FMN-dep_DH"/>
</dbReference>
<feature type="binding site" evidence="7">
    <location>
        <position position="157"/>
    </location>
    <ligand>
        <name>FMN</name>
        <dbReference type="ChEBI" id="CHEBI:58210"/>
    </ligand>
</feature>
<comment type="similarity">
    <text evidence="5">Belongs to the FMN-dependent alpha-hydroxy acid dehydrogenase family.</text>
</comment>
<protein>
    <submittedName>
        <fullName evidence="9">(S)-mandelate dehydrogenase</fullName>
        <ecNumber evidence="9">1.1.99.31</ecNumber>
    </submittedName>
</protein>
<feature type="binding site" evidence="7">
    <location>
        <position position="256"/>
    </location>
    <ligand>
        <name>FMN</name>
        <dbReference type="ChEBI" id="CHEBI:58210"/>
    </ligand>
</feature>
<feature type="binding site" evidence="7">
    <location>
        <position position="107"/>
    </location>
    <ligand>
        <name>FMN</name>
        <dbReference type="ChEBI" id="CHEBI:58210"/>
    </ligand>
</feature>
<accession>A0A0D8FUZ0</accession>
<dbReference type="Gene3D" id="3.20.20.70">
    <property type="entry name" value="Aldolase class I"/>
    <property type="match status" value="1"/>
</dbReference>
<evidence type="ECO:0000256" key="1">
    <source>
        <dbReference type="ARBA" id="ARBA00001917"/>
    </source>
</evidence>
<dbReference type="STRING" id="1121877.FEAC_12220"/>
<evidence type="ECO:0000256" key="7">
    <source>
        <dbReference type="PIRSR" id="PIRSR000138-2"/>
    </source>
</evidence>
<evidence type="ECO:0000259" key="8">
    <source>
        <dbReference type="PROSITE" id="PS51349"/>
    </source>
</evidence>
<proteinExistence type="inferred from homology"/>
<keyword evidence="4 9" id="KW-0560">Oxidoreductase</keyword>
<sequence length="394" mass="42566">MTVPWLARDLIAEAAGHLDEPVADYFFGAADRGRLMHRNYQSWQRFSIAPSYLSRPPRATSRTSFLGRHLDTPLVVAPIAFQSILDPAGEPGLAFAAGVAGFGYTISTRSSRRLSAISDAFELGQRIDAAEIDGLDEDHRILLESFAGQRHGELWLQVYQTKDHDFVGQLLDTGAEVGVKAAALTIDTPYLGARYRDSVHGFSPVDRLKEVLAVEDQDGPAFGDGFSSAAIAQAIELDVDGFIRDCEQRGIDPMFKGVLSTPDWGAMHKLVTLSSVTPWISNHGGRQSDLLPTTAEALSLLRGSLAGGECIVDGGIGDPTDAICALALGARVVAIGRPLMAAYALGGVRAATEYLIEFRHQLVRQLAILGYESPRQIDPRAVQLRLEQGRSSDV</sequence>
<feature type="binding site" evidence="7">
    <location>
        <begin position="336"/>
        <end position="337"/>
    </location>
    <ligand>
        <name>FMN</name>
        <dbReference type="ChEBI" id="CHEBI:58210"/>
    </ligand>
</feature>
<dbReference type="InterPro" id="IPR008259">
    <property type="entry name" value="FMN_hydac_DH_AS"/>
</dbReference>
<dbReference type="GO" id="GO:0010181">
    <property type="term" value="F:FMN binding"/>
    <property type="evidence" value="ECO:0007669"/>
    <property type="project" value="InterPro"/>
</dbReference>
<dbReference type="EC" id="1.1.99.31" evidence="9"/>
<comment type="caution">
    <text evidence="9">The sequence shown here is derived from an EMBL/GenBank/DDBJ whole genome shotgun (WGS) entry which is preliminary data.</text>
</comment>
<dbReference type="Proteomes" id="UP000032336">
    <property type="component" value="Unassembled WGS sequence"/>
</dbReference>
<dbReference type="InterPro" id="IPR012133">
    <property type="entry name" value="Alpha-hydoxy_acid_DH_FMN"/>
</dbReference>
<feature type="binding site" evidence="7">
    <location>
        <position position="25"/>
    </location>
    <ligand>
        <name>glyoxylate</name>
        <dbReference type="ChEBI" id="CHEBI:36655"/>
    </ligand>
</feature>
<feature type="binding site" evidence="7">
    <location>
        <position position="281"/>
    </location>
    <ligand>
        <name>FMN</name>
        <dbReference type="ChEBI" id="CHEBI:58210"/>
    </ligand>
</feature>
<feature type="domain" description="FMN hydroxy acid dehydrogenase" evidence="8">
    <location>
        <begin position="1"/>
        <end position="387"/>
    </location>
</feature>
<dbReference type="RefSeq" id="WP_035388989.1">
    <property type="nucleotide sequence ID" value="NZ_JQKF01000008.1"/>
</dbReference>
<dbReference type="Pfam" id="PF01070">
    <property type="entry name" value="FMN_dh"/>
    <property type="match status" value="1"/>
</dbReference>
<dbReference type="PIRSF" id="PIRSF000138">
    <property type="entry name" value="Al-hdrx_acd_dh"/>
    <property type="match status" value="1"/>
</dbReference>
<dbReference type="InterPro" id="IPR037396">
    <property type="entry name" value="FMN_HAD"/>
</dbReference>
<feature type="binding site" evidence="7">
    <location>
        <position position="194"/>
    </location>
    <ligand>
        <name>glyoxylate</name>
        <dbReference type="ChEBI" id="CHEBI:36655"/>
    </ligand>
</feature>
<keyword evidence="10" id="KW-1185">Reference proteome</keyword>
<feature type="binding site" evidence="7">
    <location>
        <begin position="78"/>
        <end position="80"/>
    </location>
    <ligand>
        <name>FMN</name>
        <dbReference type="ChEBI" id="CHEBI:58210"/>
    </ligand>
</feature>
<dbReference type="PANTHER" id="PTHR10578">
    <property type="entry name" value="S -2-HYDROXY-ACID OXIDASE-RELATED"/>
    <property type="match status" value="1"/>
</dbReference>
<evidence type="ECO:0000256" key="6">
    <source>
        <dbReference type="PIRSR" id="PIRSR000138-1"/>
    </source>
</evidence>
<feature type="binding site" evidence="7">
    <location>
        <position position="185"/>
    </location>
    <ligand>
        <name>FMN</name>
        <dbReference type="ChEBI" id="CHEBI:58210"/>
    </ligand>
</feature>
<dbReference type="GO" id="GO:0033720">
    <property type="term" value="F:(S)-mandelate dehydrogenase activity"/>
    <property type="evidence" value="ECO:0007669"/>
    <property type="project" value="UniProtKB-EC"/>
</dbReference>
<keyword evidence="2 7" id="KW-0285">Flavoprotein</keyword>
<evidence type="ECO:0000313" key="10">
    <source>
        <dbReference type="Proteomes" id="UP000032336"/>
    </source>
</evidence>
<keyword evidence="3 7" id="KW-0288">FMN</keyword>
<dbReference type="AlphaFoldDB" id="A0A0D8FUZ0"/>
<dbReference type="OrthoDB" id="9770452at2"/>
<organism evidence="9 10">
    <name type="scientific">Ferrimicrobium acidiphilum DSM 19497</name>
    <dbReference type="NCBI Taxonomy" id="1121877"/>
    <lineage>
        <taxon>Bacteria</taxon>
        <taxon>Bacillati</taxon>
        <taxon>Actinomycetota</taxon>
        <taxon>Acidimicrobiia</taxon>
        <taxon>Acidimicrobiales</taxon>
        <taxon>Acidimicrobiaceae</taxon>
        <taxon>Ferrimicrobium</taxon>
    </lineage>
</organism>
<evidence type="ECO:0000313" key="9">
    <source>
        <dbReference type="EMBL" id="KJE77095.1"/>
    </source>
</evidence>
<evidence type="ECO:0000256" key="4">
    <source>
        <dbReference type="ARBA" id="ARBA00023002"/>
    </source>
</evidence>
<name>A0A0D8FUZ0_9ACTN</name>
<dbReference type="PANTHER" id="PTHR10578:SF107">
    <property type="entry name" value="2-HYDROXYACID OXIDASE 1"/>
    <property type="match status" value="1"/>
</dbReference>
<dbReference type="eggNOG" id="COG1304">
    <property type="taxonomic scope" value="Bacteria"/>
</dbReference>
<dbReference type="InterPro" id="IPR013785">
    <property type="entry name" value="Aldolase_TIM"/>
</dbReference>
<dbReference type="PROSITE" id="PS00557">
    <property type="entry name" value="FMN_HYDROXY_ACID_DH_1"/>
    <property type="match status" value="1"/>
</dbReference>
<feature type="binding site" evidence="7">
    <location>
        <position position="159"/>
    </location>
    <ligand>
        <name>glyoxylate</name>
        <dbReference type="ChEBI" id="CHEBI:36655"/>
    </ligand>
</feature>
<dbReference type="EMBL" id="JXUW01000008">
    <property type="protein sequence ID" value="KJE77095.1"/>
    <property type="molecule type" value="Genomic_DNA"/>
</dbReference>